<reference evidence="14" key="2">
    <citation type="submission" date="2021-01" db="EMBL/GenBank/DDBJ databases">
        <authorList>
            <person name="Stull G."/>
            <person name="Qu X.-J."/>
            <person name="Parins-Fukuchi C."/>
            <person name="Yang Y.-Y."/>
            <person name="Yang J.-B."/>
            <person name="Yang Z.-Y."/>
            <person name="Hu Y."/>
            <person name="Ma H."/>
            <person name="Soltis P."/>
            <person name="Soltis D."/>
            <person name="Li D.-Z."/>
            <person name="Smith S."/>
            <person name="Yi T.-S."/>
        </authorList>
    </citation>
    <scope>NUCLEOTIDE SEQUENCE</scope>
</reference>
<dbReference type="HAMAP" id="MF_01398">
    <property type="entry name" value="ATP_synth_b_bprime"/>
    <property type="match status" value="1"/>
</dbReference>
<keyword evidence="14" id="KW-0150">Chloroplast</keyword>
<gene>
    <name evidence="11 14" type="primary">atpF</name>
</gene>
<evidence type="ECO:0000256" key="2">
    <source>
        <dbReference type="ARBA" id="ARBA00022448"/>
    </source>
</evidence>
<keyword evidence="2 11" id="KW-0813">Transport</keyword>
<evidence type="ECO:0000256" key="8">
    <source>
        <dbReference type="ARBA" id="ARBA00023136"/>
    </source>
</evidence>
<evidence type="ECO:0000256" key="12">
    <source>
        <dbReference type="RuleBase" id="RU003848"/>
    </source>
</evidence>
<evidence type="ECO:0000256" key="11">
    <source>
        <dbReference type="HAMAP-Rule" id="MF_01398"/>
    </source>
</evidence>
<proteinExistence type="inferred from homology"/>
<name>A0A8F8XBJ0_9CONI</name>
<keyword evidence="14" id="KW-0934">Plastid</keyword>
<keyword evidence="11" id="KW-0793">Thylakoid</keyword>
<accession>A0A8F8XBJ0</accession>
<evidence type="ECO:0000256" key="3">
    <source>
        <dbReference type="ARBA" id="ARBA00022547"/>
    </source>
</evidence>
<dbReference type="GO" id="GO:0009535">
    <property type="term" value="C:chloroplast thylakoid membrane"/>
    <property type="evidence" value="ECO:0007669"/>
    <property type="project" value="UniProtKB-SubCell"/>
</dbReference>
<comment type="miscellaneous">
    <text evidence="11">In plastids the F-type ATPase is also known as CF(1)CF(0).</text>
</comment>
<comment type="subcellular location">
    <subcellularLocation>
        <location evidence="1">Membrane</location>
        <topology evidence="1">Single-pass membrane protein</topology>
    </subcellularLocation>
    <subcellularLocation>
        <location evidence="11">Plastid</location>
        <location evidence="11">Chloroplast thylakoid membrane</location>
        <topology evidence="11">Single-pass membrane protein</topology>
    </subcellularLocation>
</comment>
<feature type="coiled-coil region" evidence="13">
    <location>
        <begin position="67"/>
        <end position="101"/>
    </location>
</feature>
<dbReference type="GO" id="GO:0045259">
    <property type="term" value="C:proton-transporting ATP synthase complex"/>
    <property type="evidence" value="ECO:0007669"/>
    <property type="project" value="UniProtKB-KW"/>
</dbReference>
<keyword evidence="5 11" id="KW-0375">Hydrogen ion transport</keyword>
<dbReference type="InterPro" id="IPR002146">
    <property type="entry name" value="ATP_synth_b/b'su_bac/chlpt"/>
</dbReference>
<evidence type="ECO:0000256" key="6">
    <source>
        <dbReference type="ARBA" id="ARBA00022989"/>
    </source>
</evidence>
<keyword evidence="3 11" id="KW-0138">CF(0)</keyword>
<keyword evidence="13" id="KW-0175">Coiled coil</keyword>
<protein>
    <recommendedName>
        <fullName evidence="11">ATP synthase subunit b, chloroplastic</fullName>
    </recommendedName>
    <alternativeName>
        <fullName evidence="11">ATP synthase F(0) sector subunit b</fullName>
    </alternativeName>
    <alternativeName>
        <fullName evidence="11">ATPase subunit I</fullName>
    </alternativeName>
</protein>
<evidence type="ECO:0000256" key="10">
    <source>
        <dbReference type="ARBA" id="ARBA00025198"/>
    </source>
</evidence>
<keyword evidence="6 11" id="KW-1133">Transmembrane helix</keyword>
<evidence type="ECO:0000256" key="7">
    <source>
        <dbReference type="ARBA" id="ARBA00023065"/>
    </source>
</evidence>
<dbReference type="EMBL" id="MW470997">
    <property type="protein sequence ID" value="QYB22873.1"/>
    <property type="molecule type" value="Genomic_DNA"/>
</dbReference>
<keyword evidence="9 11" id="KW-0066">ATP synthesis</keyword>
<dbReference type="GO" id="GO:0046933">
    <property type="term" value="F:proton-transporting ATP synthase activity, rotational mechanism"/>
    <property type="evidence" value="ECO:0007669"/>
    <property type="project" value="UniProtKB-UniRule"/>
</dbReference>
<dbReference type="PANTHER" id="PTHR34264:SF3">
    <property type="entry name" value="ATP SYNTHASE SUBUNIT B, CHLOROPLASTIC"/>
    <property type="match status" value="1"/>
</dbReference>
<dbReference type="PANTHER" id="PTHR34264">
    <property type="entry name" value="ATP SYNTHASE SUBUNIT B, CHLOROPLASTIC"/>
    <property type="match status" value="1"/>
</dbReference>
<evidence type="ECO:0000256" key="13">
    <source>
        <dbReference type="SAM" id="Coils"/>
    </source>
</evidence>
<sequence>MRGERMKNVTDSFISLISSAEGFGLNTNILETNIINLSVVLGVLTYFGKGVLSNLLDNRKDQILSTIENSEELCKMAANKLERARARFREIEMRVREIQVNGYSQIQKEKEYLLTIASVNLKQLENLKNETIRFEQQSVIEQVQLQLFRQAVQRALRTLNIRLNSKLHLRTIEDNMNLFLATKIDLLLAMNNITD</sequence>
<dbReference type="CDD" id="cd06503">
    <property type="entry name" value="ATP-synt_Fo_b"/>
    <property type="match status" value="1"/>
</dbReference>
<geneLocation type="chloroplast" evidence="14"/>
<evidence type="ECO:0000256" key="1">
    <source>
        <dbReference type="ARBA" id="ARBA00004167"/>
    </source>
</evidence>
<evidence type="ECO:0000256" key="5">
    <source>
        <dbReference type="ARBA" id="ARBA00022781"/>
    </source>
</evidence>
<comment type="similarity">
    <text evidence="11 12">Belongs to the ATPase B chain family.</text>
</comment>
<comment type="function">
    <text evidence="10 11">F(1)F(0) ATP synthase produces ATP from ADP in the presence of a proton or sodium gradient. F-type ATPases consist of two structural domains, F(1) containing the extramembraneous catalytic core and F(0) containing the membrane proton channel, linked together by a central stalk and a peripheral stalk. During catalysis, ATP synthesis in the catalytic domain of F(1) is coupled via a rotary mechanism of the central stalk subunits to proton translocation.</text>
</comment>
<organism evidence="14">
    <name type="scientific">Widdringtonia nodiflora</name>
    <dbReference type="NCBI Taxonomy" id="214229"/>
    <lineage>
        <taxon>Eukaryota</taxon>
        <taxon>Viridiplantae</taxon>
        <taxon>Streptophyta</taxon>
        <taxon>Embryophyta</taxon>
        <taxon>Tracheophyta</taxon>
        <taxon>Spermatophyta</taxon>
        <taxon>Pinopsida</taxon>
        <taxon>Pinidae</taxon>
        <taxon>Conifers II</taxon>
        <taxon>Cupressales</taxon>
        <taxon>Cupressaceae</taxon>
        <taxon>Widdringtonia</taxon>
    </lineage>
</organism>
<evidence type="ECO:0000313" key="14">
    <source>
        <dbReference type="EMBL" id="QYB22873.1"/>
    </source>
</evidence>
<evidence type="ECO:0000256" key="9">
    <source>
        <dbReference type="ARBA" id="ARBA00023310"/>
    </source>
</evidence>
<reference evidence="14" key="1">
    <citation type="journal article" date="2021" name="Nat. Plants">
        <title>Gene duplications and phylogenomic conflict underlie major pulses of phenotypic evolution in gymnosperms.</title>
        <authorList>
            <person name="Stull G.W."/>
            <person name="Qu X.J."/>
            <person name="Parins-Fukuchi C."/>
            <person name="Yang Y.Y."/>
            <person name="Yang J.B."/>
            <person name="Yang Z.Y."/>
            <person name="Hu Y."/>
            <person name="Ma H."/>
            <person name="Soltis P.S."/>
            <person name="Soltis D.E."/>
            <person name="Li D.Z."/>
            <person name="Smith S.A."/>
            <person name="Yi T.S."/>
        </authorList>
    </citation>
    <scope>NUCLEOTIDE SEQUENCE</scope>
</reference>
<keyword evidence="4 11" id="KW-0812">Transmembrane</keyword>
<evidence type="ECO:0000256" key="4">
    <source>
        <dbReference type="ARBA" id="ARBA00022692"/>
    </source>
</evidence>
<keyword evidence="8 11" id="KW-0472">Membrane</keyword>
<dbReference type="Pfam" id="PF00430">
    <property type="entry name" value="ATP-synt_B"/>
    <property type="match status" value="1"/>
</dbReference>
<comment type="function">
    <text evidence="11">Component of the F(0) channel, it forms part of the peripheral stalk, linking F(1) to F(0).</text>
</comment>
<keyword evidence="7 11" id="KW-0406">Ion transport</keyword>
<dbReference type="AlphaFoldDB" id="A0A8F8XBJ0"/>
<comment type="subunit">
    <text evidence="11">F-type ATPases have 2 components, F(1) - the catalytic core - and F(0) - the membrane proton channel. F(1) has five subunits: alpha(3), beta(3), gamma(1), delta(1), epsilon(1). F(0) has four main subunits: a(1), b(1), b'(1) and c(10-14). The alpha and beta chains form an alternating ring which encloses part of the gamma chain. F(1) is attached to F(0) by a central stalk formed by the gamma and epsilon chains, while a peripheral stalk is formed by the delta, b and b' chains.</text>
</comment>